<evidence type="ECO:0000313" key="2">
    <source>
        <dbReference type="EMBL" id="TPX06887.1"/>
    </source>
</evidence>
<feature type="region of interest" description="Disordered" evidence="1">
    <location>
        <begin position="438"/>
        <end position="561"/>
    </location>
</feature>
<evidence type="ECO:0000313" key="3">
    <source>
        <dbReference type="Proteomes" id="UP000319257"/>
    </source>
</evidence>
<feature type="compositionally biased region" description="Low complexity" evidence="1">
    <location>
        <begin position="473"/>
        <end position="483"/>
    </location>
</feature>
<feature type="compositionally biased region" description="Basic and acidic residues" evidence="1">
    <location>
        <begin position="1"/>
        <end position="11"/>
    </location>
</feature>
<feature type="compositionally biased region" description="Basic and acidic residues" evidence="1">
    <location>
        <begin position="122"/>
        <end position="137"/>
    </location>
</feature>
<name>A0A507AJC2_9PEZI</name>
<evidence type="ECO:0000256" key="1">
    <source>
        <dbReference type="SAM" id="MobiDB-lite"/>
    </source>
</evidence>
<organism evidence="2 3">
    <name type="scientific">Thyridium curvatum</name>
    <dbReference type="NCBI Taxonomy" id="1093900"/>
    <lineage>
        <taxon>Eukaryota</taxon>
        <taxon>Fungi</taxon>
        <taxon>Dikarya</taxon>
        <taxon>Ascomycota</taxon>
        <taxon>Pezizomycotina</taxon>
        <taxon>Sordariomycetes</taxon>
        <taxon>Sordariomycetidae</taxon>
        <taxon>Thyridiales</taxon>
        <taxon>Thyridiaceae</taxon>
        <taxon>Thyridium</taxon>
    </lineage>
</organism>
<dbReference type="GeneID" id="41969830"/>
<protein>
    <submittedName>
        <fullName evidence="2">Uncharacterized protein</fullName>
    </submittedName>
</protein>
<sequence length="561" mass="63846">MEPRPGVEHKLHGGQGPTGGEHGDNDRQSEGNAPARLSGGAVENRPMQLPQTCDPDTYDPDEPMPGTPEPENSDPETYAAWGAKRFGKEWYDLRKSMLAEVPGNLTYEVYKDLQRDLRAMEHKAEGRPLRPCNKDGSDDLSDEGWKRVWARLSRHTKPVEASSTPVSEHSDSDTSPPTPEPREPIPESDDLRNLLEYMRKQQGWDEERYQFWKFYVKDEHIDKARNRREDEVFCNGKYYMANFRFEGYRKTTLGKHHCYIGLLEKGWTYEQIVAKYEADVGMHEWEQENPAPRAYLLGHCMGPGGFAELDAWREKHDVAFEHFYAAPRGMLLPYWVTDYGGMYNIRDKGILGRVTRRRQREALLSDTTGDASSRTKELQRIEDEERLYAEELARAIDKSMEMDAHVHINRSSAMSCWFDRWDEWGICLESQNKWAGMWGHGGRAGPSEAPRQAKETKGEPDDKVREEEEEEAAAAAAAAVAAAQHRGGRRRTVYKKERSSRRLAGQRPEYGVLGEGEPGHPARPAASGMGARSGQRAKRPAAARVVKHQKTSKPKPGRRTR</sequence>
<keyword evidence="3" id="KW-1185">Reference proteome</keyword>
<feature type="compositionally biased region" description="Basic residues" evidence="1">
    <location>
        <begin position="535"/>
        <end position="561"/>
    </location>
</feature>
<dbReference type="InParanoid" id="A0A507AJC2"/>
<comment type="caution">
    <text evidence="2">The sequence shown here is derived from an EMBL/GenBank/DDBJ whole genome shotgun (WGS) entry which is preliminary data.</text>
</comment>
<dbReference type="STRING" id="1093900.A0A507AJC2"/>
<feature type="compositionally biased region" description="Basic residues" evidence="1">
    <location>
        <begin position="486"/>
        <end position="501"/>
    </location>
</feature>
<feature type="region of interest" description="Disordered" evidence="1">
    <location>
        <begin position="156"/>
        <end position="190"/>
    </location>
</feature>
<accession>A0A507AJC2</accession>
<dbReference type="Proteomes" id="UP000319257">
    <property type="component" value="Unassembled WGS sequence"/>
</dbReference>
<proteinExistence type="predicted"/>
<feature type="region of interest" description="Disordered" evidence="1">
    <location>
        <begin position="1"/>
        <end position="79"/>
    </location>
</feature>
<feature type="region of interest" description="Disordered" evidence="1">
    <location>
        <begin position="122"/>
        <end position="142"/>
    </location>
</feature>
<dbReference type="OrthoDB" id="5151869at2759"/>
<dbReference type="AlphaFoldDB" id="A0A507AJC2"/>
<reference evidence="2 3" key="1">
    <citation type="submission" date="2019-06" db="EMBL/GenBank/DDBJ databases">
        <title>Draft genome sequence of the filamentous fungus Phialemoniopsis curvata isolated from diesel fuel.</title>
        <authorList>
            <person name="Varaljay V.A."/>
            <person name="Lyon W.J."/>
            <person name="Crouch A.L."/>
            <person name="Drake C.E."/>
            <person name="Hollomon J.M."/>
            <person name="Nadeau L.J."/>
            <person name="Nunn H.S."/>
            <person name="Stevenson B.S."/>
            <person name="Bojanowski C.L."/>
            <person name="Crookes-Goodson W.J."/>
        </authorList>
    </citation>
    <scope>NUCLEOTIDE SEQUENCE [LARGE SCALE GENOMIC DNA]</scope>
    <source>
        <strain evidence="2 3">D216</strain>
    </source>
</reference>
<feature type="compositionally biased region" description="Basic and acidic residues" evidence="1">
    <location>
        <begin position="451"/>
        <end position="466"/>
    </location>
</feature>
<dbReference type="RefSeq" id="XP_030988598.1">
    <property type="nucleotide sequence ID" value="XM_031136566.1"/>
</dbReference>
<feature type="compositionally biased region" description="Basic and acidic residues" evidence="1">
    <location>
        <begin position="180"/>
        <end position="190"/>
    </location>
</feature>
<dbReference type="EMBL" id="SKBQ01000009">
    <property type="protein sequence ID" value="TPX06887.1"/>
    <property type="molecule type" value="Genomic_DNA"/>
</dbReference>
<gene>
    <name evidence="2" type="ORF">E0L32_002383</name>
</gene>